<keyword evidence="2" id="KW-1185">Reference proteome</keyword>
<dbReference type="EMBL" id="BEXD01001918">
    <property type="protein sequence ID" value="GBB96317.1"/>
    <property type="molecule type" value="Genomic_DNA"/>
</dbReference>
<dbReference type="Proteomes" id="UP000247702">
    <property type="component" value="Unassembled WGS sequence"/>
</dbReference>
<proteinExistence type="predicted"/>
<reference evidence="1 2" key="1">
    <citation type="submission" date="2017-11" db="EMBL/GenBank/DDBJ databases">
        <title>The genome of Rhizophagus clarus HR1 reveals common genetic basis of auxotrophy among arbuscular mycorrhizal fungi.</title>
        <authorList>
            <person name="Kobayashi Y."/>
        </authorList>
    </citation>
    <scope>NUCLEOTIDE SEQUENCE [LARGE SCALE GENOMIC DNA]</scope>
    <source>
        <strain evidence="1 2">HR1</strain>
    </source>
</reference>
<gene>
    <name evidence="1" type="ORF">RclHR1_27240002</name>
</gene>
<accession>A0A2Z6R1P4</accession>
<evidence type="ECO:0000313" key="1">
    <source>
        <dbReference type="EMBL" id="GBB96317.1"/>
    </source>
</evidence>
<comment type="caution">
    <text evidence="1">The sequence shown here is derived from an EMBL/GenBank/DDBJ whole genome shotgun (WGS) entry which is preliminary data.</text>
</comment>
<protein>
    <submittedName>
        <fullName evidence="1">Uncharacterized protein</fullName>
    </submittedName>
</protein>
<sequence length="160" mass="18490">MGCTLPKKENIQDSYNIKIAPFLLAHGRKFISEMVQPYVDKVRRIHTDGFILEEDVNSSPLIACAKDAFKTLKALKFEKEGECHVKNANQVLRNCCQIKNRYAEKIAMIRAKYSHNPDLAFKIIKVYDLYNRIPKEVPPRRKLNENEAEDILAELLSNKL</sequence>
<name>A0A2Z6R1P4_9GLOM</name>
<dbReference type="STRING" id="94130.A0A2Z6R1P4"/>
<dbReference type="AlphaFoldDB" id="A0A2Z6R1P4"/>
<organism evidence="1 2">
    <name type="scientific">Rhizophagus clarus</name>
    <dbReference type="NCBI Taxonomy" id="94130"/>
    <lineage>
        <taxon>Eukaryota</taxon>
        <taxon>Fungi</taxon>
        <taxon>Fungi incertae sedis</taxon>
        <taxon>Mucoromycota</taxon>
        <taxon>Glomeromycotina</taxon>
        <taxon>Glomeromycetes</taxon>
        <taxon>Glomerales</taxon>
        <taxon>Glomeraceae</taxon>
        <taxon>Rhizophagus</taxon>
    </lineage>
</organism>
<evidence type="ECO:0000313" key="2">
    <source>
        <dbReference type="Proteomes" id="UP000247702"/>
    </source>
</evidence>